<dbReference type="Proteomes" id="UP000658514">
    <property type="component" value="Unassembled WGS sequence"/>
</dbReference>
<organism evidence="2 3">
    <name type="scientific">Calothrix parietina FACHB-288</name>
    <dbReference type="NCBI Taxonomy" id="2692896"/>
    <lineage>
        <taxon>Bacteria</taxon>
        <taxon>Bacillati</taxon>
        <taxon>Cyanobacteriota</taxon>
        <taxon>Cyanophyceae</taxon>
        <taxon>Nostocales</taxon>
        <taxon>Calotrichaceae</taxon>
        <taxon>Calothrix</taxon>
    </lineage>
</organism>
<gene>
    <name evidence="2" type="ORF">H6G24_01355</name>
</gene>
<reference evidence="2 3" key="1">
    <citation type="journal article" date="2020" name="ISME J.">
        <title>Comparative genomics reveals insights into cyanobacterial evolution and habitat adaptation.</title>
        <authorList>
            <person name="Chen M.Y."/>
            <person name="Teng W.K."/>
            <person name="Zhao L."/>
            <person name="Hu C.X."/>
            <person name="Zhou Y.K."/>
            <person name="Han B.P."/>
            <person name="Song L.R."/>
            <person name="Shu W.S."/>
        </authorList>
    </citation>
    <scope>NUCLEOTIDE SEQUENCE [LARGE SCALE GENOMIC DNA]</scope>
    <source>
        <strain evidence="2 3">FACHB-288</strain>
    </source>
</reference>
<protein>
    <recommendedName>
        <fullName evidence="4">EF-hand domain-containing protein</fullName>
    </recommendedName>
</protein>
<name>A0ABR8A2G3_9CYAN</name>
<comment type="caution">
    <text evidence="2">The sequence shown here is derived from an EMBL/GenBank/DDBJ whole genome shotgun (WGS) entry which is preliminary data.</text>
</comment>
<keyword evidence="1" id="KW-0732">Signal</keyword>
<evidence type="ECO:0008006" key="4">
    <source>
        <dbReference type="Google" id="ProtNLM"/>
    </source>
</evidence>
<feature type="signal peptide" evidence="1">
    <location>
        <begin position="1"/>
        <end position="21"/>
    </location>
</feature>
<evidence type="ECO:0000313" key="3">
    <source>
        <dbReference type="Proteomes" id="UP000658514"/>
    </source>
</evidence>
<proteinExistence type="predicted"/>
<keyword evidence="3" id="KW-1185">Reference proteome</keyword>
<dbReference type="EMBL" id="JACJQH010000002">
    <property type="protein sequence ID" value="MBD2194142.1"/>
    <property type="molecule type" value="Genomic_DNA"/>
</dbReference>
<evidence type="ECO:0000313" key="2">
    <source>
        <dbReference type="EMBL" id="MBD2194142.1"/>
    </source>
</evidence>
<evidence type="ECO:0000256" key="1">
    <source>
        <dbReference type="SAM" id="SignalP"/>
    </source>
</evidence>
<sequence length="238" mass="27643">MINCFWQKITLAIFIATTAFSCESTETKKIEQTQANTTIQPTPQPNVNYGELIIKEQSEYLMIPVISTEQKSDKNTNYSLSRNYEKYNLIYNFIFYHKQEQSTYLLFKKKVIINAFDFLETKAVGKTPTRLWLYRVIEQDTNGDKKLNYEDAIVGYISDLSGKNLTQVTPNNHQIQNWVIIPSQNALFLKIIKDSDNDKKFTAKDKTNFLRVSLDKPDMGTEIISEQIEEESKSYISK</sequence>
<accession>A0ABR8A2G3</accession>
<feature type="chain" id="PRO_5045760092" description="EF-hand domain-containing protein" evidence="1">
    <location>
        <begin position="22"/>
        <end position="238"/>
    </location>
</feature>